<dbReference type="Proteomes" id="UP001497623">
    <property type="component" value="Unassembled WGS sequence"/>
</dbReference>
<evidence type="ECO:0008006" key="4">
    <source>
        <dbReference type="Google" id="ProtNLM"/>
    </source>
</evidence>
<comment type="caution">
    <text evidence="2">The sequence shown here is derived from an EMBL/GenBank/DDBJ whole genome shotgun (WGS) entry which is preliminary data.</text>
</comment>
<evidence type="ECO:0000313" key="2">
    <source>
        <dbReference type="EMBL" id="CAL4067949.1"/>
    </source>
</evidence>
<protein>
    <recommendedName>
        <fullName evidence="4">DRBM domain-containing protein</fullName>
    </recommendedName>
</protein>
<feature type="region of interest" description="Disordered" evidence="1">
    <location>
        <begin position="1"/>
        <end position="35"/>
    </location>
</feature>
<dbReference type="EMBL" id="CAXKWB010002895">
    <property type="protein sequence ID" value="CAL4067949.1"/>
    <property type="molecule type" value="Genomic_DNA"/>
</dbReference>
<evidence type="ECO:0000313" key="3">
    <source>
        <dbReference type="Proteomes" id="UP001497623"/>
    </source>
</evidence>
<feature type="non-terminal residue" evidence="2">
    <location>
        <position position="195"/>
    </location>
</feature>
<dbReference type="AlphaFoldDB" id="A0AAV2Q011"/>
<feature type="compositionally biased region" description="Polar residues" evidence="1">
    <location>
        <begin position="1"/>
        <end position="10"/>
    </location>
</feature>
<sequence length="195" mass="21966">MVPTEAQASTLIPRHLDDKATDSRASPKQRELKMPPNMCPFTTLDMILGNNLMFKDVQLEKDNECIYEWTFQARGEGQKYVAAGKIEKVAKKEAAEALLLALIKRYTIGKWPYLIKGQPTRRGNLEKCLRRFGIKTTPQQTRGPKQKAKIPQQTRPGPPLTTPPTPATVQKTGSIIIKVELPYRMVKHVMGQNGK</sequence>
<organism evidence="2 3">
    <name type="scientific">Meganyctiphanes norvegica</name>
    <name type="common">Northern krill</name>
    <name type="synonym">Thysanopoda norvegica</name>
    <dbReference type="NCBI Taxonomy" id="48144"/>
    <lineage>
        <taxon>Eukaryota</taxon>
        <taxon>Metazoa</taxon>
        <taxon>Ecdysozoa</taxon>
        <taxon>Arthropoda</taxon>
        <taxon>Crustacea</taxon>
        <taxon>Multicrustacea</taxon>
        <taxon>Malacostraca</taxon>
        <taxon>Eumalacostraca</taxon>
        <taxon>Eucarida</taxon>
        <taxon>Euphausiacea</taxon>
        <taxon>Euphausiidae</taxon>
        <taxon>Meganyctiphanes</taxon>
    </lineage>
</organism>
<evidence type="ECO:0000256" key="1">
    <source>
        <dbReference type="SAM" id="MobiDB-lite"/>
    </source>
</evidence>
<accession>A0AAV2Q011</accession>
<feature type="compositionally biased region" description="Pro residues" evidence="1">
    <location>
        <begin position="156"/>
        <end position="166"/>
    </location>
</feature>
<keyword evidence="3" id="KW-1185">Reference proteome</keyword>
<gene>
    <name evidence="2" type="ORF">MNOR_LOCUS6831</name>
</gene>
<name>A0AAV2Q011_MEGNR</name>
<feature type="region of interest" description="Disordered" evidence="1">
    <location>
        <begin position="134"/>
        <end position="171"/>
    </location>
</feature>
<proteinExistence type="predicted"/>
<reference evidence="2 3" key="1">
    <citation type="submission" date="2024-05" db="EMBL/GenBank/DDBJ databases">
        <authorList>
            <person name="Wallberg A."/>
        </authorList>
    </citation>
    <scope>NUCLEOTIDE SEQUENCE [LARGE SCALE GENOMIC DNA]</scope>
</reference>